<feature type="signal peptide" evidence="2">
    <location>
        <begin position="1"/>
        <end position="18"/>
    </location>
</feature>
<proteinExistence type="predicted"/>
<accession>A0A9Q3VW63</accession>
<organism evidence="3 4">
    <name type="scientific">Streptomyces guryensis</name>
    <dbReference type="NCBI Taxonomy" id="2886947"/>
    <lineage>
        <taxon>Bacteria</taxon>
        <taxon>Bacillati</taxon>
        <taxon>Actinomycetota</taxon>
        <taxon>Actinomycetes</taxon>
        <taxon>Kitasatosporales</taxon>
        <taxon>Streptomycetaceae</taxon>
        <taxon>Streptomyces</taxon>
    </lineage>
</organism>
<reference evidence="3" key="1">
    <citation type="submission" date="2021-12" db="EMBL/GenBank/DDBJ databases">
        <authorList>
            <person name="Lee J.-H."/>
            <person name="Kim S.-B."/>
        </authorList>
    </citation>
    <scope>NUCLEOTIDE SEQUENCE</scope>
    <source>
        <strain evidence="3">NR30</strain>
    </source>
</reference>
<feature type="chain" id="PRO_5040248448" evidence="2">
    <location>
        <begin position="19"/>
        <end position="319"/>
    </location>
</feature>
<dbReference type="EMBL" id="JAJSBI010000029">
    <property type="protein sequence ID" value="MCD9879526.1"/>
    <property type="molecule type" value="Genomic_DNA"/>
</dbReference>
<evidence type="ECO:0000256" key="1">
    <source>
        <dbReference type="SAM" id="MobiDB-lite"/>
    </source>
</evidence>
<keyword evidence="2" id="KW-0732">Signal</keyword>
<gene>
    <name evidence="3" type="ORF">LJ657_39280</name>
</gene>
<evidence type="ECO:0000256" key="2">
    <source>
        <dbReference type="SAM" id="SignalP"/>
    </source>
</evidence>
<dbReference type="RefSeq" id="WP_232654470.1">
    <property type="nucleotide sequence ID" value="NZ_JAJSBI010000029.1"/>
</dbReference>
<evidence type="ECO:0000313" key="3">
    <source>
        <dbReference type="EMBL" id="MCD9879526.1"/>
    </source>
</evidence>
<name>A0A9Q3VW63_9ACTN</name>
<keyword evidence="4" id="KW-1185">Reference proteome</keyword>
<sequence>MRTATPLLLVLASVLALAGCGQPSGSPTPDARPTASDDPRFLPLAAYDMSDAGHTVGTARWTLAKQCMVRLGFDDLKNLDIDPLPAWPRRPAGTGVFTAVGYSDDEFRYGVQDPRQAARYGYQAARAEYQLRYPQKKWTLSEQLALTGEFIGKDPKAVHGHRIPRRGCLGEADRAIYGSDPQDRRDPVLELKAKSIQQGRKDPAWKKADQAWSACMRRAGHHYATPRDAEIGEDRRREEFKAQLSGRPQDPDVPSALEKQTATADARCKQRTGYVRTVHAVDVRIQNQLIAKNRAKLEKQRSWNRDAVRKAHDILEGRS</sequence>
<feature type="region of interest" description="Disordered" evidence="1">
    <location>
        <begin position="242"/>
        <end position="265"/>
    </location>
</feature>
<dbReference type="PROSITE" id="PS51257">
    <property type="entry name" value="PROKAR_LIPOPROTEIN"/>
    <property type="match status" value="1"/>
</dbReference>
<dbReference type="AlphaFoldDB" id="A0A9Q3VW63"/>
<dbReference type="Proteomes" id="UP001108029">
    <property type="component" value="Unassembled WGS sequence"/>
</dbReference>
<comment type="caution">
    <text evidence="3">The sequence shown here is derived from an EMBL/GenBank/DDBJ whole genome shotgun (WGS) entry which is preliminary data.</text>
</comment>
<evidence type="ECO:0000313" key="4">
    <source>
        <dbReference type="Proteomes" id="UP001108029"/>
    </source>
</evidence>
<protein>
    <submittedName>
        <fullName evidence="3">Uncharacterized protein</fullName>
    </submittedName>
</protein>